<name>A0A848HQZ3_9BURK</name>
<feature type="transmembrane region" description="Helical" evidence="1">
    <location>
        <begin position="188"/>
        <end position="211"/>
    </location>
</feature>
<organism evidence="2 3">
    <name type="scientific">Massilia polaris</name>
    <dbReference type="NCBI Taxonomy" id="2728846"/>
    <lineage>
        <taxon>Bacteria</taxon>
        <taxon>Pseudomonadati</taxon>
        <taxon>Pseudomonadota</taxon>
        <taxon>Betaproteobacteria</taxon>
        <taxon>Burkholderiales</taxon>
        <taxon>Oxalobacteraceae</taxon>
        <taxon>Telluria group</taxon>
        <taxon>Massilia</taxon>
    </lineage>
</organism>
<feature type="transmembrane region" description="Helical" evidence="1">
    <location>
        <begin position="20"/>
        <end position="42"/>
    </location>
</feature>
<keyword evidence="3" id="KW-1185">Reference proteome</keyword>
<keyword evidence="1" id="KW-0472">Membrane</keyword>
<evidence type="ECO:0000256" key="1">
    <source>
        <dbReference type="SAM" id="Phobius"/>
    </source>
</evidence>
<keyword evidence="1" id="KW-1133">Transmembrane helix</keyword>
<feature type="transmembrane region" description="Helical" evidence="1">
    <location>
        <begin position="129"/>
        <end position="149"/>
    </location>
</feature>
<protein>
    <submittedName>
        <fullName evidence="2">Uncharacterized protein</fullName>
    </submittedName>
</protein>
<feature type="transmembrane region" description="Helical" evidence="1">
    <location>
        <begin position="288"/>
        <end position="312"/>
    </location>
</feature>
<sequence>MKTMKWLVQREFWEHKGAIFWAPIVVASAIVVFIGGAVMYAIGSGKFGGDSITINGRHADMTMAFHTLSAQDQQMFVNAMSSGYMAAAGPLYIMLSVIVFFYCLSAMFEERRDRSILFWKSLPVSDQQTVLSKVATALIVAPLITIGVASFASVLILLITCAALGFNGVNLFGAVLTSPQVYLGPLQIVGMLPVYALWALPTVGWLLMVSAWAKSKVFLWAVGTPVIAIIIVKWAEKLLGTGMNADWFIQNVVARGLLGLLPGAWFGFEQVKPELLTAGRMMDFGNLFAQSWMTLAGPSVWIGAIAGGLMIFAAMRLRRWKDEG</sequence>
<dbReference type="Proteomes" id="UP000583752">
    <property type="component" value="Unassembled WGS sequence"/>
</dbReference>
<dbReference type="AlphaFoldDB" id="A0A848HQZ3"/>
<evidence type="ECO:0000313" key="2">
    <source>
        <dbReference type="EMBL" id="NML61018.1"/>
    </source>
</evidence>
<evidence type="ECO:0000313" key="3">
    <source>
        <dbReference type="Proteomes" id="UP000583752"/>
    </source>
</evidence>
<proteinExistence type="predicted"/>
<feature type="transmembrane region" description="Helical" evidence="1">
    <location>
        <begin position="84"/>
        <end position="108"/>
    </location>
</feature>
<keyword evidence="1" id="KW-0812">Transmembrane</keyword>
<gene>
    <name evidence="2" type="ORF">HHL21_07990</name>
</gene>
<accession>A0A848HQZ3</accession>
<dbReference type="RefSeq" id="WP_169464712.1">
    <property type="nucleotide sequence ID" value="NZ_JABBGG010000003.1"/>
</dbReference>
<reference evidence="2 3" key="1">
    <citation type="submission" date="2020-04" db="EMBL/GenBank/DDBJ databases">
        <title>Massilia sp. RP-1-19 isolated from soil.</title>
        <authorList>
            <person name="Dahal R.H."/>
        </authorList>
    </citation>
    <scope>NUCLEOTIDE SEQUENCE [LARGE SCALE GENOMIC DNA]</scope>
    <source>
        <strain evidence="2 3">RP-1-19</strain>
    </source>
</reference>
<dbReference type="EMBL" id="JABBGG010000003">
    <property type="protein sequence ID" value="NML61018.1"/>
    <property type="molecule type" value="Genomic_DNA"/>
</dbReference>
<comment type="caution">
    <text evidence="2">The sequence shown here is derived from an EMBL/GenBank/DDBJ whole genome shotgun (WGS) entry which is preliminary data.</text>
</comment>
<feature type="transmembrane region" description="Helical" evidence="1">
    <location>
        <begin position="217"/>
        <end position="235"/>
    </location>
</feature>